<dbReference type="PANTHER" id="PTHR43169">
    <property type="entry name" value="EXSB FAMILY PROTEIN"/>
    <property type="match status" value="1"/>
</dbReference>
<dbReference type="InterPro" id="IPR052188">
    <property type="entry name" value="Ni-pincer_cofactor_biosynth"/>
</dbReference>
<dbReference type="InterPro" id="IPR014729">
    <property type="entry name" value="Rossmann-like_a/b/a_fold"/>
</dbReference>
<proteinExistence type="predicted"/>
<dbReference type="SUPFAM" id="SSF52402">
    <property type="entry name" value="Adenine nucleotide alpha hydrolases-like"/>
    <property type="match status" value="1"/>
</dbReference>
<keyword evidence="4" id="KW-1185">Reference proteome</keyword>
<feature type="active site" description="Nucleophile and sulfur donor" evidence="1">
    <location>
        <position position="177"/>
    </location>
</feature>
<dbReference type="InterPro" id="IPR001962">
    <property type="entry name" value="Asn_synthase"/>
</dbReference>
<gene>
    <name evidence="3" type="ORF">SAMN04488500_1386</name>
</gene>
<protein>
    <recommendedName>
        <fullName evidence="2">Asparagine synthetase domain-containing protein</fullName>
    </recommendedName>
</protein>
<dbReference type="AlphaFoldDB" id="A0A1W2F123"/>
<reference evidence="3 4" key="1">
    <citation type="submission" date="2017-04" db="EMBL/GenBank/DDBJ databases">
        <authorList>
            <person name="Afonso C.L."/>
            <person name="Miller P.J."/>
            <person name="Scott M.A."/>
            <person name="Spackman E."/>
            <person name="Goraichik I."/>
            <person name="Dimitrov K.M."/>
            <person name="Suarez D.L."/>
            <person name="Swayne D.E."/>
        </authorList>
    </citation>
    <scope>NUCLEOTIDE SEQUENCE [LARGE SCALE GENOMIC DNA]</scope>
    <source>
        <strain evidence="3 4">DSM 5090</strain>
    </source>
</reference>
<feature type="domain" description="Asparagine synthetase" evidence="2">
    <location>
        <begin position="18"/>
        <end position="95"/>
    </location>
</feature>
<evidence type="ECO:0000259" key="2">
    <source>
        <dbReference type="Pfam" id="PF00733"/>
    </source>
</evidence>
<evidence type="ECO:0000313" key="4">
    <source>
        <dbReference type="Proteomes" id="UP000192738"/>
    </source>
</evidence>
<dbReference type="Proteomes" id="UP000192738">
    <property type="component" value="Unassembled WGS sequence"/>
</dbReference>
<dbReference type="Gene3D" id="3.40.50.620">
    <property type="entry name" value="HUPs"/>
    <property type="match status" value="1"/>
</dbReference>
<dbReference type="PANTHER" id="PTHR43169:SF2">
    <property type="entry name" value="NAD_GMP SYNTHASE DOMAIN-CONTAINING PROTEIN"/>
    <property type="match status" value="1"/>
</dbReference>
<dbReference type="EMBL" id="FWXI01000038">
    <property type="protein sequence ID" value="SMD15532.1"/>
    <property type="molecule type" value="Genomic_DNA"/>
</dbReference>
<dbReference type="GO" id="GO:0016783">
    <property type="term" value="F:sulfurtransferase activity"/>
    <property type="evidence" value="ECO:0007669"/>
    <property type="project" value="InterPro"/>
</dbReference>
<dbReference type="PIRSF" id="PIRSF006661">
    <property type="entry name" value="PP-lp_UCP006661"/>
    <property type="match status" value="1"/>
</dbReference>
<dbReference type="OrthoDB" id="9776919at2"/>
<evidence type="ECO:0000256" key="1">
    <source>
        <dbReference type="PIRSR" id="PIRSR006661-1"/>
    </source>
</evidence>
<dbReference type="GO" id="GO:0004066">
    <property type="term" value="F:asparagine synthase (glutamine-hydrolyzing) activity"/>
    <property type="evidence" value="ECO:0007669"/>
    <property type="project" value="InterPro"/>
</dbReference>
<name>A0A1W2F123_9FIRM</name>
<dbReference type="NCBIfam" id="TIGR00268">
    <property type="entry name" value="ATP-dependent sacrificial sulfur transferase LarE"/>
    <property type="match status" value="1"/>
</dbReference>
<dbReference type="Pfam" id="PF00733">
    <property type="entry name" value="Asn_synthase"/>
    <property type="match status" value="1"/>
</dbReference>
<accession>A0A1W2F123</accession>
<dbReference type="GO" id="GO:0006529">
    <property type="term" value="P:asparagine biosynthetic process"/>
    <property type="evidence" value="ECO:0007669"/>
    <property type="project" value="InterPro"/>
</dbReference>
<dbReference type="InterPro" id="IPR005232">
    <property type="entry name" value="LarE"/>
</dbReference>
<evidence type="ECO:0000313" key="3">
    <source>
        <dbReference type="EMBL" id="SMD15532.1"/>
    </source>
</evidence>
<dbReference type="CDD" id="cd01990">
    <property type="entry name" value="LarE-like"/>
    <property type="match status" value="1"/>
</dbReference>
<sequence>MVQLTEKINKLTQMLKEMGTVAVAFSGGVDSSFLAAAAQRVVGDHAVAVTAYSETLPESERQEAIAIARQIGIRHVLLHISELVSEDFVANTPDRCYFCKKERFDALRQWADAEAIAWVLEGSNADDQSDYRPGMRAVDELTGVRSPLLEAGLTKEEIRAISKEWGVPTWNKPSAACLSSRVAFGLPVTAERLKQIELAEAFVKQYCSGQVRVRHHDNLARIEVSQEDIPALAQPDRAALISTELRKLGFTYVTLDLAGYRTGSMNAVLHLKDNQ</sequence>
<dbReference type="RefSeq" id="WP_084578418.1">
    <property type="nucleotide sequence ID" value="NZ_CP155572.1"/>
</dbReference>
<organism evidence="3 4">
    <name type="scientific">Sporomusa malonica</name>
    <dbReference type="NCBI Taxonomy" id="112901"/>
    <lineage>
        <taxon>Bacteria</taxon>
        <taxon>Bacillati</taxon>
        <taxon>Bacillota</taxon>
        <taxon>Negativicutes</taxon>
        <taxon>Selenomonadales</taxon>
        <taxon>Sporomusaceae</taxon>
        <taxon>Sporomusa</taxon>
    </lineage>
</organism>
<dbReference type="STRING" id="112901.SAMN04488500_1386"/>